<keyword evidence="2" id="KW-1185">Reference proteome</keyword>
<protein>
    <submittedName>
        <fullName evidence="1">Uncharacterized protein</fullName>
    </submittedName>
</protein>
<evidence type="ECO:0000313" key="2">
    <source>
        <dbReference type="Proteomes" id="UP001597399"/>
    </source>
</evidence>
<proteinExistence type="predicted"/>
<name>A0ABW5S786_9BACL</name>
<comment type="caution">
    <text evidence="1">The sequence shown here is derived from an EMBL/GenBank/DDBJ whole genome shotgun (WGS) entry which is preliminary data.</text>
</comment>
<dbReference type="RefSeq" id="WP_253065362.1">
    <property type="nucleotide sequence ID" value="NZ_JAMXWM010000043.1"/>
</dbReference>
<accession>A0ABW5S786</accession>
<sequence length="79" mass="9207">MNARTMAMRVYHCLDKEIMATTLPKVVCGTLTKIAHYFTRSWRVSPLALSLSERIRWLYLVIKEHWLVSLSKHTGDSML</sequence>
<dbReference type="EMBL" id="JBHUMQ010000041">
    <property type="protein sequence ID" value="MFD2695288.1"/>
    <property type="molecule type" value="Genomic_DNA"/>
</dbReference>
<evidence type="ECO:0000313" key="1">
    <source>
        <dbReference type="EMBL" id="MFD2695288.1"/>
    </source>
</evidence>
<reference evidence="2" key="1">
    <citation type="journal article" date="2019" name="Int. J. Syst. Evol. Microbiol.">
        <title>The Global Catalogue of Microorganisms (GCM) 10K type strain sequencing project: providing services to taxonomists for standard genome sequencing and annotation.</title>
        <authorList>
            <consortium name="The Broad Institute Genomics Platform"/>
            <consortium name="The Broad Institute Genome Sequencing Center for Infectious Disease"/>
            <person name="Wu L."/>
            <person name="Ma J."/>
        </authorList>
    </citation>
    <scope>NUCLEOTIDE SEQUENCE [LARGE SCALE GENOMIC DNA]</scope>
    <source>
        <strain evidence="2">TISTR 2466</strain>
    </source>
</reference>
<gene>
    <name evidence="1" type="ORF">ACFSUE_16905</name>
</gene>
<dbReference type="Proteomes" id="UP001597399">
    <property type="component" value="Unassembled WGS sequence"/>
</dbReference>
<organism evidence="1 2">
    <name type="scientific">Sporolactobacillus shoreicorticis</name>
    <dbReference type="NCBI Taxonomy" id="1923877"/>
    <lineage>
        <taxon>Bacteria</taxon>
        <taxon>Bacillati</taxon>
        <taxon>Bacillota</taxon>
        <taxon>Bacilli</taxon>
        <taxon>Bacillales</taxon>
        <taxon>Sporolactobacillaceae</taxon>
        <taxon>Sporolactobacillus</taxon>
    </lineage>
</organism>